<sequence>MEDLVPCKSSDRKREKQPISVPFVWEEKPGTPKKDWKPSPRPIKPVALPVKLVASVPFGWEEKPGKPFPSFSQTPPVSEPAPPQTMSIGFPSPPRYSDSQDEDWSGSEGDIEDNREADEMLDSELDTCSFVTGDSFSSAPSLLANGLISSAALLSAVPEQKTSLTLTTINGGQIQTPGSPETDSSTSSYATGTTSLAGASFLEWLFPLLAPRSSFLHNGGCSGKGTSHTADVQNIDFLRESNCSLVRRPLLTLGEILMMSRRMSYKRKANKIHKQPSMDLMKGSALGCCIFGPGNGISGLHRKWKRHLQLKLM</sequence>
<dbReference type="Proteomes" id="UP001604277">
    <property type="component" value="Unassembled WGS sequence"/>
</dbReference>
<protein>
    <recommendedName>
        <fullName evidence="4">Hydroxyproline-rich glycoprotein family protein</fullName>
    </recommendedName>
</protein>
<feature type="compositionally biased region" description="Acidic residues" evidence="1">
    <location>
        <begin position="99"/>
        <end position="111"/>
    </location>
</feature>
<evidence type="ECO:0008006" key="4">
    <source>
        <dbReference type="Google" id="ProtNLM"/>
    </source>
</evidence>
<dbReference type="EMBL" id="JBFOLJ010000001">
    <property type="protein sequence ID" value="KAL2558511.1"/>
    <property type="molecule type" value="Genomic_DNA"/>
</dbReference>
<dbReference type="PANTHER" id="PTHR37767:SF1">
    <property type="entry name" value="HYDROXYPROLINE-RICH GLYCOPROTEIN FAMILY PROTEIN"/>
    <property type="match status" value="1"/>
</dbReference>
<comment type="caution">
    <text evidence="2">The sequence shown here is derived from an EMBL/GenBank/DDBJ whole genome shotgun (WGS) entry which is preliminary data.</text>
</comment>
<dbReference type="PANTHER" id="PTHR37767">
    <property type="entry name" value="HYDROXYPROLINE-RICH GLYCOPROTEIN FAMILY PROTEIN"/>
    <property type="match status" value="1"/>
</dbReference>
<name>A0ABD1X964_9LAMI</name>
<feature type="compositionally biased region" description="Polar residues" evidence="1">
    <location>
        <begin position="171"/>
        <end position="181"/>
    </location>
</feature>
<feature type="region of interest" description="Disordered" evidence="1">
    <location>
        <begin position="61"/>
        <end position="111"/>
    </location>
</feature>
<gene>
    <name evidence="2" type="ORF">Fot_03250</name>
</gene>
<feature type="compositionally biased region" description="Basic and acidic residues" evidence="1">
    <location>
        <begin position="25"/>
        <end position="38"/>
    </location>
</feature>
<reference evidence="3" key="1">
    <citation type="submission" date="2024-07" db="EMBL/GenBank/DDBJ databases">
        <title>Two chromosome-level genome assemblies of Korean endemic species Abeliophyllum distichum and Forsythia ovata (Oleaceae).</title>
        <authorList>
            <person name="Jang H."/>
        </authorList>
    </citation>
    <scope>NUCLEOTIDE SEQUENCE [LARGE SCALE GENOMIC DNA]</scope>
</reference>
<evidence type="ECO:0000313" key="2">
    <source>
        <dbReference type="EMBL" id="KAL2558511.1"/>
    </source>
</evidence>
<accession>A0ABD1X964</accession>
<proteinExistence type="predicted"/>
<keyword evidence="3" id="KW-1185">Reference proteome</keyword>
<organism evidence="2 3">
    <name type="scientific">Forsythia ovata</name>
    <dbReference type="NCBI Taxonomy" id="205694"/>
    <lineage>
        <taxon>Eukaryota</taxon>
        <taxon>Viridiplantae</taxon>
        <taxon>Streptophyta</taxon>
        <taxon>Embryophyta</taxon>
        <taxon>Tracheophyta</taxon>
        <taxon>Spermatophyta</taxon>
        <taxon>Magnoliopsida</taxon>
        <taxon>eudicotyledons</taxon>
        <taxon>Gunneridae</taxon>
        <taxon>Pentapetalae</taxon>
        <taxon>asterids</taxon>
        <taxon>lamiids</taxon>
        <taxon>Lamiales</taxon>
        <taxon>Oleaceae</taxon>
        <taxon>Forsythieae</taxon>
        <taxon>Forsythia</taxon>
    </lineage>
</organism>
<evidence type="ECO:0000256" key="1">
    <source>
        <dbReference type="SAM" id="MobiDB-lite"/>
    </source>
</evidence>
<evidence type="ECO:0000313" key="3">
    <source>
        <dbReference type="Proteomes" id="UP001604277"/>
    </source>
</evidence>
<dbReference type="AlphaFoldDB" id="A0ABD1X964"/>
<feature type="region of interest" description="Disordered" evidence="1">
    <location>
        <begin position="171"/>
        <end position="190"/>
    </location>
</feature>
<feature type="region of interest" description="Disordered" evidence="1">
    <location>
        <begin position="1"/>
        <end position="42"/>
    </location>
</feature>